<feature type="domain" description="HTH merR-type" evidence="5">
    <location>
        <begin position="1"/>
        <end position="50"/>
    </location>
</feature>
<dbReference type="GO" id="GO:0003700">
    <property type="term" value="F:DNA-binding transcription factor activity"/>
    <property type="evidence" value="ECO:0007669"/>
    <property type="project" value="InterPro"/>
</dbReference>
<keyword evidence="2" id="KW-0805">Transcription regulation</keyword>
<gene>
    <name evidence="6" type="ORF">NSK11_contig00204-0002</name>
</gene>
<keyword evidence="3" id="KW-0238">DNA-binding</keyword>
<reference evidence="7" key="1">
    <citation type="submission" date="2015-07" db="EMBL/GenBank/DDBJ databases">
        <title>Nocardia seriolae U-1 whole genome shotgun sequence.</title>
        <authorList>
            <person name="Imajoh M."/>
            <person name="Fukumoto Y."/>
            <person name="Sukeda M."/>
            <person name="Yamane J."/>
            <person name="Yamasaki K."/>
            <person name="Shimizu M."/>
            <person name="Ohnishi K."/>
            <person name="Oshima S."/>
        </authorList>
    </citation>
    <scope>NUCLEOTIDE SEQUENCE [LARGE SCALE GENOMIC DNA]</scope>
    <source>
        <strain evidence="7">U-1</strain>
    </source>
</reference>
<keyword evidence="1" id="KW-0678">Repressor</keyword>
<dbReference type="PROSITE" id="PS50937">
    <property type="entry name" value="HTH_MERR_2"/>
    <property type="match status" value="1"/>
</dbReference>
<keyword evidence="7" id="KW-1185">Reference proteome</keyword>
<dbReference type="PANTHER" id="PTHR30204:SF69">
    <property type="entry name" value="MERR-FAMILY TRANSCRIPTIONAL REGULATOR"/>
    <property type="match status" value="1"/>
</dbReference>
<dbReference type="SUPFAM" id="SSF46955">
    <property type="entry name" value="Putative DNA-binding domain"/>
    <property type="match status" value="1"/>
</dbReference>
<dbReference type="Gene3D" id="1.10.1660.10">
    <property type="match status" value="1"/>
</dbReference>
<name>A0A0B8NBM0_9NOCA</name>
<dbReference type="EMBL" id="BBYQ01000204">
    <property type="protein sequence ID" value="GAP33051.1"/>
    <property type="molecule type" value="Genomic_DNA"/>
</dbReference>
<dbReference type="InterPro" id="IPR047057">
    <property type="entry name" value="MerR_fam"/>
</dbReference>
<organism evidence="6 7">
    <name type="scientific">Nocardia seriolae</name>
    <dbReference type="NCBI Taxonomy" id="37332"/>
    <lineage>
        <taxon>Bacteria</taxon>
        <taxon>Bacillati</taxon>
        <taxon>Actinomycetota</taxon>
        <taxon>Actinomycetes</taxon>
        <taxon>Mycobacteriales</taxon>
        <taxon>Nocardiaceae</taxon>
        <taxon>Nocardia</taxon>
    </lineage>
</organism>
<evidence type="ECO:0000256" key="1">
    <source>
        <dbReference type="ARBA" id="ARBA00022491"/>
    </source>
</evidence>
<reference evidence="6 7" key="2">
    <citation type="journal article" date="2016" name="Genome Announc.">
        <title>Draft Genome Sequence of Erythromycin- and Oxytetracycline-Sensitive Nocardia seriolae Strain U-1 (NBRC 110359).</title>
        <authorList>
            <person name="Imajoh M."/>
            <person name="Sukeda M."/>
            <person name="Shimizu M."/>
            <person name="Yamane J."/>
            <person name="Ohnishi K."/>
            <person name="Oshima S."/>
        </authorList>
    </citation>
    <scope>NUCLEOTIDE SEQUENCE [LARGE SCALE GENOMIC DNA]</scope>
    <source>
        <strain evidence="6 7">U-1</strain>
    </source>
</reference>
<evidence type="ECO:0000256" key="3">
    <source>
        <dbReference type="ARBA" id="ARBA00023125"/>
    </source>
</evidence>
<comment type="caution">
    <text evidence="6">The sequence shown here is derived from an EMBL/GenBank/DDBJ whole genome shotgun (WGS) entry which is preliminary data.</text>
</comment>
<keyword evidence="4" id="KW-0804">Transcription</keyword>
<dbReference type="SMART" id="SM00422">
    <property type="entry name" value="HTH_MERR"/>
    <property type="match status" value="1"/>
</dbReference>
<dbReference type="GO" id="GO:0003677">
    <property type="term" value="F:DNA binding"/>
    <property type="evidence" value="ECO:0007669"/>
    <property type="project" value="UniProtKB-KW"/>
</dbReference>
<proteinExistence type="predicted"/>
<dbReference type="Proteomes" id="UP000037179">
    <property type="component" value="Unassembled WGS sequence"/>
</dbReference>
<dbReference type="InterPro" id="IPR009061">
    <property type="entry name" value="DNA-bd_dom_put_sf"/>
</dbReference>
<accession>A0A0B8NBM0</accession>
<dbReference type="Pfam" id="PF00376">
    <property type="entry name" value="MerR"/>
    <property type="match status" value="1"/>
</dbReference>
<dbReference type="InterPro" id="IPR000551">
    <property type="entry name" value="MerR-type_HTH_dom"/>
</dbReference>
<dbReference type="AlphaFoldDB" id="A0A0B8NBM0"/>
<evidence type="ECO:0000313" key="7">
    <source>
        <dbReference type="Proteomes" id="UP000037179"/>
    </source>
</evidence>
<evidence type="ECO:0000259" key="5">
    <source>
        <dbReference type="PROSITE" id="PS50937"/>
    </source>
</evidence>
<evidence type="ECO:0000313" key="6">
    <source>
        <dbReference type="EMBL" id="GAP33051.1"/>
    </source>
</evidence>
<dbReference type="PANTHER" id="PTHR30204">
    <property type="entry name" value="REDOX-CYCLING DRUG-SENSING TRANSCRIPTIONAL ACTIVATOR SOXR"/>
    <property type="match status" value="1"/>
</dbReference>
<dbReference type="OrthoDB" id="4567915at2"/>
<dbReference type="PROSITE" id="PS00552">
    <property type="entry name" value="HTH_MERR_1"/>
    <property type="match status" value="1"/>
</dbReference>
<dbReference type="RefSeq" id="WP_071811870.1">
    <property type="nucleotide sequence ID" value="NZ_AP017900.1"/>
</dbReference>
<protein>
    <submittedName>
        <fullName evidence="6">Peroxiredoxin</fullName>
    </submittedName>
</protein>
<evidence type="ECO:0000256" key="4">
    <source>
        <dbReference type="ARBA" id="ARBA00023163"/>
    </source>
</evidence>
<evidence type="ECO:0000256" key="2">
    <source>
        <dbReference type="ARBA" id="ARBA00023015"/>
    </source>
</evidence>
<sequence>MRIGQLARLAEVSPKAIRRYEALGLVSPARTANGYRDYYADTVRLVREIRIPDASASRSGRSGRPPRRRAP</sequence>